<evidence type="ECO:0000313" key="6">
    <source>
        <dbReference type="EMBL" id="UKK02258.2"/>
    </source>
</evidence>
<dbReference type="EC" id="2.1.1.-" evidence="5"/>
<dbReference type="GO" id="GO:0061542">
    <property type="term" value="F:3-demethylubiquinol 3-O-methyltransferase activity"/>
    <property type="evidence" value="ECO:0007669"/>
    <property type="project" value="UniProtKB-UniRule"/>
</dbReference>
<feature type="binding site" evidence="5">
    <location>
        <position position="193"/>
    </location>
    <ligand>
        <name>S-adenosyl-L-methionine</name>
        <dbReference type="ChEBI" id="CHEBI:59789"/>
    </ligand>
</feature>
<dbReference type="GO" id="GO:0046872">
    <property type="term" value="F:metal ion binding"/>
    <property type="evidence" value="ECO:0007669"/>
    <property type="project" value="UniProtKB-KW"/>
</dbReference>
<keyword evidence="5" id="KW-0999">Mitochondrion inner membrane</keyword>
<dbReference type="CDD" id="cd02440">
    <property type="entry name" value="AdoMet_MTases"/>
    <property type="match status" value="1"/>
</dbReference>
<keyword evidence="5" id="KW-0496">Mitochondrion</keyword>
<dbReference type="AlphaFoldDB" id="A0A976MDA4"/>
<dbReference type="Proteomes" id="UP000244811">
    <property type="component" value="Chromosome 2"/>
</dbReference>
<dbReference type="InterPro" id="IPR029063">
    <property type="entry name" value="SAM-dependent_MTases_sf"/>
</dbReference>
<comment type="cofactor">
    <cofactor evidence="5">
        <name>Mg(2+)</name>
        <dbReference type="ChEBI" id="CHEBI:18420"/>
    </cofactor>
</comment>
<name>A0A976MDA4_THEOR</name>
<gene>
    <name evidence="6" type="ORF">MACK_001614</name>
</gene>
<evidence type="ECO:0000256" key="1">
    <source>
        <dbReference type="ARBA" id="ARBA00022603"/>
    </source>
</evidence>
<dbReference type="GO" id="GO:0031314">
    <property type="term" value="C:extrinsic component of mitochondrial inner membrane"/>
    <property type="evidence" value="ECO:0007669"/>
    <property type="project" value="UniProtKB-UniRule"/>
</dbReference>
<dbReference type="GO" id="GO:0010420">
    <property type="term" value="F:polyprenyldihydroxybenzoate methyltransferase activity"/>
    <property type="evidence" value="ECO:0007669"/>
    <property type="project" value="UniProtKB-UniRule"/>
</dbReference>
<dbReference type="Gene3D" id="3.40.50.150">
    <property type="entry name" value="Vaccinia Virus protein VP39"/>
    <property type="match status" value="1"/>
</dbReference>
<comment type="catalytic activity">
    <reaction evidence="5">
        <text>a 3-demethylubiquinone + S-adenosyl-L-methionine = a ubiquinone + S-adenosyl-L-homocysteine</text>
        <dbReference type="Rhea" id="RHEA:81215"/>
        <dbReference type="Rhea" id="RHEA-COMP:9565"/>
        <dbReference type="Rhea" id="RHEA-COMP:19654"/>
        <dbReference type="ChEBI" id="CHEBI:16389"/>
        <dbReference type="ChEBI" id="CHEBI:57856"/>
        <dbReference type="ChEBI" id="CHEBI:59789"/>
        <dbReference type="ChEBI" id="CHEBI:231825"/>
    </reaction>
</comment>
<dbReference type="PANTHER" id="PTHR43464">
    <property type="entry name" value="METHYLTRANSFERASE"/>
    <property type="match status" value="1"/>
</dbReference>
<keyword evidence="5" id="KW-0460">Magnesium</keyword>
<keyword evidence="1 5" id="KW-0489">Methyltransferase</keyword>
<keyword evidence="2 5" id="KW-0808">Transferase</keyword>
<evidence type="ECO:0000256" key="3">
    <source>
        <dbReference type="ARBA" id="ARBA00022688"/>
    </source>
</evidence>
<dbReference type="PANTHER" id="PTHR43464:SF19">
    <property type="entry name" value="UBIQUINONE BIOSYNTHESIS O-METHYLTRANSFERASE, MITOCHONDRIAL"/>
    <property type="match status" value="1"/>
</dbReference>
<dbReference type="EC" id="2.1.1.114" evidence="5"/>
<protein>
    <recommendedName>
        <fullName evidence="5">Ubiquinone biosynthesis O-methyltransferase, mitochondrial</fullName>
    </recommendedName>
    <alternativeName>
        <fullName evidence="5">3-demethylubiquinol 3-O-methyltransferase</fullName>
        <ecNumber evidence="5">2.1.1.64</ecNumber>
    </alternativeName>
    <alternativeName>
        <fullName evidence="5">3-demethylubiquinone 3-O-methyltransferase</fullName>
        <ecNumber evidence="5">2.1.1.-</ecNumber>
    </alternativeName>
    <alternativeName>
        <fullName evidence="5">Polyprenyldihydroxybenzoate methyltransferase</fullName>
        <ecNumber evidence="5">2.1.1.114</ecNumber>
    </alternativeName>
</protein>
<feature type="binding site" evidence="5">
    <location>
        <position position="197"/>
    </location>
    <ligand>
        <name>Mg(2+)</name>
        <dbReference type="ChEBI" id="CHEBI:18420"/>
    </ligand>
</feature>
<feature type="binding site" evidence="5">
    <location>
        <position position="194"/>
    </location>
    <ligand>
        <name>Mg(2+)</name>
        <dbReference type="ChEBI" id="CHEBI:18420"/>
    </ligand>
</feature>
<comment type="similarity">
    <text evidence="5">Belongs to the class I-like SAM-binding methyltransferase superfamily. UbiG/COQ3 family.</text>
</comment>
<comment type="pathway">
    <text evidence="5">Cofactor biosynthesis; ubiquinone biosynthesis.</text>
</comment>
<organism evidence="6 7">
    <name type="scientific">Theileria orientalis</name>
    <dbReference type="NCBI Taxonomy" id="68886"/>
    <lineage>
        <taxon>Eukaryota</taxon>
        <taxon>Sar</taxon>
        <taxon>Alveolata</taxon>
        <taxon>Apicomplexa</taxon>
        <taxon>Aconoidasida</taxon>
        <taxon>Piroplasmida</taxon>
        <taxon>Theileriidae</taxon>
        <taxon>Theileria</taxon>
    </lineage>
</organism>
<comment type="subunit">
    <text evidence="5">Component of a multi-subunit COQ enzyme complex.</text>
</comment>
<dbReference type="Pfam" id="PF13489">
    <property type="entry name" value="Methyltransf_23"/>
    <property type="match status" value="1"/>
</dbReference>
<keyword evidence="5" id="KW-0472">Membrane</keyword>
<feature type="binding site" evidence="5">
    <location>
        <position position="134"/>
    </location>
    <ligand>
        <name>S-adenosyl-L-methionine</name>
        <dbReference type="ChEBI" id="CHEBI:59789"/>
    </ligand>
</feature>
<reference evidence="6" key="1">
    <citation type="submission" date="2022-07" db="EMBL/GenBank/DDBJ databases">
        <title>Evaluation of T. orientalis genome assembly methods using nanopore sequencing and analysis of variation between genomes.</title>
        <authorList>
            <person name="Yam J."/>
            <person name="Micallef M.L."/>
            <person name="Liu M."/>
            <person name="Djordjevic S.P."/>
            <person name="Bogema D.R."/>
            <person name="Jenkins C."/>
        </authorList>
    </citation>
    <scope>NUCLEOTIDE SEQUENCE</scope>
    <source>
        <strain evidence="6">Goon Nure</strain>
    </source>
</reference>
<evidence type="ECO:0000256" key="2">
    <source>
        <dbReference type="ARBA" id="ARBA00022679"/>
    </source>
</evidence>
<sequence>MIFLESFGKNNYFLKHYRRFTSTHTFFDKFSKKWWDIDGDMSILHDYNQVRIPFIANSYLNLKKDKSESESTSYNRTKNLFPFRRLNIFEEPQLRSSVHIESVLKGLKILDVGCGGGILSESLAKYGCKVLGIDPNQKLIDIANSHKSQFFDNLHLQLGLRDNYSANLNYKATSVYDLLTEEYKGIYDIVVASEVIEHIDNREKDLFFETLTKFVKPGGLLVITTPGSSLVSYIFNVYLAENIFKKVPKDTHNFNLFISPKDCCKILSKLNFDPVLKQGLLYLPYLRRFFHINSCDLLYMYSFKNTNGVERICS</sequence>
<keyword evidence="4 5" id="KW-0949">S-adenosyl-L-methionine</keyword>
<comment type="function">
    <text evidence="5">O-methyltransferase required for two non-consecutive steps during ubiquinone biosynthesis. Catalyzes the 2 O-methylation of 3,4-dihydroxy-5-(all-trans-polyprenyl)benzoic acid into 4-hydroxy-3-methoxy-5-(all-trans-polyprenyl)benzoic acid. Also catalyzes the last step of ubiquinone biosynthesis by mediating methylation of 3-demethylubiquinone into ubiquinone. Also able to mediate the methylation of 3-demethylubiquinol into ubiquinol.</text>
</comment>
<feature type="binding site" evidence="5">
    <location>
        <position position="51"/>
    </location>
    <ligand>
        <name>S-adenosyl-L-methionine</name>
        <dbReference type="ChEBI" id="CHEBI:59789"/>
    </ligand>
</feature>
<evidence type="ECO:0000256" key="4">
    <source>
        <dbReference type="ARBA" id="ARBA00022691"/>
    </source>
</evidence>
<comment type="catalytic activity">
    <reaction evidence="5">
        <text>a 3-demethylubiquinol + S-adenosyl-L-methionine = a ubiquinol + S-adenosyl-L-homocysteine + H(+)</text>
        <dbReference type="Rhea" id="RHEA:44380"/>
        <dbReference type="Rhea" id="RHEA-COMP:9566"/>
        <dbReference type="Rhea" id="RHEA-COMP:10914"/>
        <dbReference type="ChEBI" id="CHEBI:15378"/>
        <dbReference type="ChEBI" id="CHEBI:17976"/>
        <dbReference type="ChEBI" id="CHEBI:57856"/>
        <dbReference type="ChEBI" id="CHEBI:59789"/>
        <dbReference type="ChEBI" id="CHEBI:84422"/>
        <dbReference type="EC" id="2.1.1.64"/>
    </reaction>
</comment>
<dbReference type="InterPro" id="IPR010233">
    <property type="entry name" value="UbiG_MeTrfase"/>
</dbReference>
<accession>A0A976MDA4</accession>
<dbReference type="SUPFAM" id="SSF53335">
    <property type="entry name" value="S-adenosyl-L-methionine-dependent methyltransferases"/>
    <property type="match status" value="1"/>
</dbReference>
<evidence type="ECO:0000256" key="5">
    <source>
        <dbReference type="HAMAP-Rule" id="MF_03190"/>
    </source>
</evidence>
<dbReference type="EMBL" id="CP056071">
    <property type="protein sequence ID" value="UKK02258.2"/>
    <property type="molecule type" value="Genomic_DNA"/>
</dbReference>
<proteinExistence type="inferred from homology"/>
<dbReference type="GO" id="GO:0032259">
    <property type="term" value="P:methylation"/>
    <property type="evidence" value="ECO:0007669"/>
    <property type="project" value="UniProtKB-KW"/>
</dbReference>
<dbReference type="NCBIfam" id="TIGR01983">
    <property type="entry name" value="UbiG"/>
    <property type="match status" value="1"/>
</dbReference>
<dbReference type="HAMAP" id="MF_00472">
    <property type="entry name" value="UbiG"/>
    <property type="match status" value="1"/>
</dbReference>
<dbReference type="EC" id="2.1.1.64" evidence="5"/>
<comment type="catalytic activity">
    <reaction evidence="5">
        <text>a 3,4-dihydroxy-5-(all-trans-polyprenyl)benzoate + S-adenosyl-L-methionine = a 4-hydroxy-3-methoxy-5-(all-trans-polyprenyl)benzoate + S-adenosyl-L-homocysteine + H(+)</text>
        <dbReference type="Rhea" id="RHEA:44452"/>
        <dbReference type="Rhea" id="RHEA-COMP:10930"/>
        <dbReference type="Rhea" id="RHEA-COMP:10931"/>
        <dbReference type="ChEBI" id="CHEBI:15378"/>
        <dbReference type="ChEBI" id="CHEBI:57856"/>
        <dbReference type="ChEBI" id="CHEBI:59789"/>
        <dbReference type="ChEBI" id="CHEBI:64694"/>
        <dbReference type="ChEBI" id="CHEBI:84443"/>
        <dbReference type="EC" id="2.1.1.114"/>
    </reaction>
</comment>
<comment type="subcellular location">
    <subcellularLocation>
        <location evidence="5">Mitochondrion inner membrane</location>
        <topology evidence="5">Peripheral membrane protein</topology>
        <orientation evidence="5">Matrix side</orientation>
    </subcellularLocation>
</comment>
<evidence type="ECO:0000313" key="7">
    <source>
        <dbReference type="Proteomes" id="UP000244811"/>
    </source>
</evidence>
<keyword evidence="5" id="KW-0479">Metal-binding</keyword>
<feature type="binding site" evidence="5">
    <location>
        <position position="198"/>
    </location>
    <ligand>
        <name>Mg(2+)</name>
        <dbReference type="ChEBI" id="CHEBI:18420"/>
    </ligand>
</feature>
<feature type="binding site" evidence="5">
    <location>
        <position position="113"/>
    </location>
    <ligand>
        <name>S-adenosyl-L-methionine</name>
        <dbReference type="ChEBI" id="CHEBI:59789"/>
    </ligand>
</feature>
<keyword evidence="3 5" id="KW-0831">Ubiquinone biosynthesis</keyword>